<name>A0A212LQG3_9HYPH</name>
<feature type="signal peptide" evidence="1">
    <location>
        <begin position="1"/>
        <end position="28"/>
    </location>
</feature>
<protein>
    <submittedName>
        <fullName evidence="2">Uncharacterized protein</fullName>
    </submittedName>
</protein>
<evidence type="ECO:0000256" key="1">
    <source>
        <dbReference type="SAM" id="SignalP"/>
    </source>
</evidence>
<reference evidence="2" key="1">
    <citation type="submission" date="2016-08" db="EMBL/GenBank/DDBJ databases">
        <authorList>
            <person name="Seilhamer J.J."/>
        </authorList>
    </citation>
    <scope>NUCLEOTIDE SEQUENCE</scope>
    <source>
        <strain evidence="2">86</strain>
    </source>
</reference>
<evidence type="ECO:0000313" key="2">
    <source>
        <dbReference type="EMBL" id="SCM79721.1"/>
    </source>
</evidence>
<sequence length="161" mass="17150">MCWSFTAPKFQAAVMAASFLVFPNSALADSAIHKLTMVAETIKNTDCSGGSCVPSCKIEASLSTMPNGPTSTPELNVLFQYKTDHVDTGEAAISLQFAELKRGGPGTATAWASGYACRDLKITRAEIECLNNPNGKCSDFYKVLIPAVPDLHLSTISIEAK</sequence>
<proteinExistence type="predicted"/>
<accession>A0A212LQG3</accession>
<dbReference type="EMBL" id="FMJD01000013">
    <property type="protein sequence ID" value="SCM79721.1"/>
    <property type="molecule type" value="Genomic_DNA"/>
</dbReference>
<gene>
    <name evidence="2" type="ORF">KL86PLE_90605</name>
</gene>
<feature type="chain" id="PRO_5012013167" evidence="1">
    <location>
        <begin position="29"/>
        <end position="161"/>
    </location>
</feature>
<organism evidence="2">
    <name type="scientific">uncultured Pleomorphomonas sp</name>
    <dbReference type="NCBI Taxonomy" id="442121"/>
    <lineage>
        <taxon>Bacteria</taxon>
        <taxon>Pseudomonadati</taxon>
        <taxon>Pseudomonadota</taxon>
        <taxon>Alphaproteobacteria</taxon>
        <taxon>Hyphomicrobiales</taxon>
        <taxon>Pleomorphomonadaceae</taxon>
        <taxon>Pleomorphomonas</taxon>
        <taxon>environmental samples</taxon>
    </lineage>
</organism>
<dbReference type="AlphaFoldDB" id="A0A212LQG3"/>
<keyword evidence="1" id="KW-0732">Signal</keyword>
<dbReference type="RefSeq" id="WP_288198712.1">
    <property type="nucleotide sequence ID" value="NZ_LT608334.1"/>
</dbReference>